<accession>A0A372L8L9</accession>
<evidence type="ECO:0000259" key="8">
    <source>
        <dbReference type="Pfam" id="PF02782"/>
    </source>
</evidence>
<dbReference type="SUPFAM" id="SSF53067">
    <property type="entry name" value="Actin-like ATPase domain"/>
    <property type="match status" value="2"/>
</dbReference>
<reference evidence="9 10" key="1">
    <citation type="submission" date="2018-08" db="EMBL/GenBank/DDBJ databases">
        <title>Bacillus chawlae sp. nov., Bacillus glennii sp. nov., and Bacillus saganii sp. nov. Isolated from the Vehicle Assembly Building at Kennedy Space Center where the Viking Spacecraft were Assembled.</title>
        <authorList>
            <person name="Seuylemezian A."/>
            <person name="Vaishampayan P."/>
        </authorList>
    </citation>
    <scope>NUCLEOTIDE SEQUENCE [LARGE SCALE GENOMIC DNA]</scope>
    <source>
        <strain evidence="9 10">V44-8</strain>
    </source>
</reference>
<dbReference type="InterPro" id="IPR050406">
    <property type="entry name" value="FGGY_Carb_Kinase"/>
</dbReference>
<dbReference type="CDD" id="cd07771">
    <property type="entry name" value="ASKHA_NBD_FGGY_RhaB-like"/>
    <property type="match status" value="1"/>
</dbReference>
<sequence length="490" mass="55397">MKKVWAFDLGASNGRLMVNGFDGKSFFLEEIHRFPNQPIHLTGHYYWDILRIFQEMKNGMAKSFLKGHKAIESLSIDTWGVDFGLLSATGELLGNPYSYRDPQTKESLAEIFGRIPREELFERTGVEPAAINTICQLYAIKQRNPYLLEKTETLLLTPSLISYMLSGVKANEFTISTTSSLFNFKRHNWDYEVMERLNLPSEFMADIVQPGTVLGPTLDSVNIEAGISSVKVIAGAGHDTACALASLPIQSESAAFMSCGTWILMGVQVNEPVVSKNALMWGFTNEGTADGKYRLLKNTMGLWLIQKCRSIWEKEGQRITYEDEAQLIENTRPFQRLIDPDDPQFFNPENMTEQIRNYCIGSNQQPPETMGDFLRCILESLTLKYRWVIEKIEALTGKKLEIIHMGGGGIQNQFLCQFTANATNKTVISGPVEASSIGNSLSQWIALGEIKDLKEGREIVERSFPVKTYEPQNQSEWQDAYGRFKQLFKL</sequence>
<dbReference type="GO" id="GO:0005524">
    <property type="term" value="F:ATP binding"/>
    <property type="evidence" value="ECO:0007669"/>
    <property type="project" value="UniProtKB-KW"/>
</dbReference>
<keyword evidence="4 9" id="KW-0418">Kinase</keyword>
<dbReference type="GO" id="GO:0019301">
    <property type="term" value="P:rhamnose catabolic process"/>
    <property type="evidence" value="ECO:0007669"/>
    <property type="project" value="InterPro"/>
</dbReference>
<feature type="domain" description="Carbohydrate kinase FGGY N-terminal" evidence="7">
    <location>
        <begin position="6"/>
        <end position="244"/>
    </location>
</feature>
<proteinExistence type="inferred from homology"/>
<dbReference type="OrthoDB" id="9761504at2"/>
<dbReference type="Pfam" id="PF02782">
    <property type="entry name" value="FGGY_C"/>
    <property type="match status" value="1"/>
</dbReference>
<evidence type="ECO:0000256" key="6">
    <source>
        <dbReference type="ARBA" id="ARBA00023308"/>
    </source>
</evidence>
<dbReference type="RefSeq" id="WP_117323707.1">
    <property type="nucleotide sequence ID" value="NZ_QVTD01000012.1"/>
</dbReference>
<dbReference type="EMBL" id="QVTD01000012">
    <property type="protein sequence ID" value="RFU61800.1"/>
    <property type="molecule type" value="Genomic_DNA"/>
</dbReference>
<dbReference type="InterPro" id="IPR043129">
    <property type="entry name" value="ATPase_NBD"/>
</dbReference>
<evidence type="ECO:0000256" key="3">
    <source>
        <dbReference type="ARBA" id="ARBA00022741"/>
    </source>
</evidence>
<keyword evidence="10" id="KW-1185">Reference proteome</keyword>
<keyword evidence="6" id="KW-0684">Rhamnose metabolism</keyword>
<protein>
    <submittedName>
        <fullName evidence="9">Rhamnulokinase</fullName>
    </submittedName>
</protein>
<evidence type="ECO:0000313" key="9">
    <source>
        <dbReference type="EMBL" id="RFU61800.1"/>
    </source>
</evidence>
<dbReference type="AlphaFoldDB" id="A0A372L8L9"/>
<organism evidence="9 10">
    <name type="scientific">Peribacillus glennii</name>
    <dbReference type="NCBI Taxonomy" id="2303991"/>
    <lineage>
        <taxon>Bacteria</taxon>
        <taxon>Bacillati</taxon>
        <taxon>Bacillota</taxon>
        <taxon>Bacilli</taxon>
        <taxon>Bacillales</taxon>
        <taxon>Bacillaceae</taxon>
        <taxon>Peribacillus</taxon>
    </lineage>
</organism>
<dbReference type="Proteomes" id="UP000262939">
    <property type="component" value="Unassembled WGS sequence"/>
</dbReference>
<dbReference type="GO" id="GO:0008993">
    <property type="term" value="F:rhamnulokinase activity"/>
    <property type="evidence" value="ECO:0007669"/>
    <property type="project" value="InterPro"/>
</dbReference>
<gene>
    <name evidence="9" type="ORF">D0466_16825</name>
</gene>
<keyword evidence="5" id="KW-0067">ATP-binding</keyword>
<dbReference type="PANTHER" id="PTHR43095:SF5">
    <property type="entry name" value="XYLULOSE KINASE"/>
    <property type="match status" value="1"/>
</dbReference>
<comment type="similarity">
    <text evidence="1">Belongs to the FGGY kinase family.</text>
</comment>
<dbReference type="PANTHER" id="PTHR43095">
    <property type="entry name" value="SUGAR KINASE"/>
    <property type="match status" value="1"/>
</dbReference>
<dbReference type="InterPro" id="IPR018484">
    <property type="entry name" value="FGGY_N"/>
</dbReference>
<evidence type="ECO:0000259" key="7">
    <source>
        <dbReference type="Pfam" id="PF00370"/>
    </source>
</evidence>
<keyword evidence="3" id="KW-0547">Nucleotide-binding</keyword>
<evidence type="ECO:0000256" key="4">
    <source>
        <dbReference type="ARBA" id="ARBA00022777"/>
    </source>
</evidence>
<name>A0A372L8L9_9BACI</name>
<evidence type="ECO:0000256" key="1">
    <source>
        <dbReference type="ARBA" id="ARBA00009156"/>
    </source>
</evidence>
<evidence type="ECO:0000256" key="5">
    <source>
        <dbReference type="ARBA" id="ARBA00022840"/>
    </source>
</evidence>
<evidence type="ECO:0000313" key="10">
    <source>
        <dbReference type="Proteomes" id="UP000262939"/>
    </source>
</evidence>
<dbReference type="Gene3D" id="3.30.420.40">
    <property type="match status" value="2"/>
</dbReference>
<dbReference type="InterPro" id="IPR018485">
    <property type="entry name" value="FGGY_C"/>
</dbReference>
<dbReference type="Pfam" id="PF00370">
    <property type="entry name" value="FGGY_N"/>
    <property type="match status" value="1"/>
</dbReference>
<evidence type="ECO:0000256" key="2">
    <source>
        <dbReference type="ARBA" id="ARBA00022679"/>
    </source>
</evidence>
<keyword evidence="2" id="KW-0808">Transferase</keyword>
<feature type="domain" description="Carbohydrate kinase FGGY C-terminal" evidence="8">
    <location>
        <begin position="256"/>
        <end position="446"/>
    </location>
</feature>
<comment type="caution">
    <text evidence="9">The sequence shown here is derived from an EMBL/GenBank/DDBJ whole genome shotgun (WGS) entry which is preliminary data.</text>
</comment>
<dbReference type="InterPro" id="IPR013449">
    <property type="entry name" value="Rhamnulokinase"/>
</dbReference>